<gene>
    <name evidence="4" type="ORF">SAMN02910417_01078</name>
</gene>
<dbReference type="GO" id="GO:0030435">
    <property type="term" value="P:sporulation resulting in formation of a cellular spore"/>
    <property type="evidence" value="ECO:0007669"/>
    <property type="project" value="InterPro"/>
</dbReference>
<reference evidence="4 5" key="1">
    <citation type="submission" date="2016-10" db="EMBL/GenBank/DDBJ databases">
        <authorList>
            <person name="de Groot N.N."/>
        </authorList>
    </citation>
    <scope>NUCLEOTIDE SEQUENCE [LARGE SCALE GENOMIC DNA]</scope>
    <source>
        <strain evidence="4 5">DSM 3217</strain>
    </source>
</reference>
<dbReference type="PANTHER" id="PTHR38429:SF1">
    <property type="entry name" value="SEPTATION PROTEIN SPOVG-RELATED"/>
    <property type="match status" value="1"/>
</dbReference>
<keyword evidence="2" id="KW-0717">Septation</keyword>
<sequence>MKVTEIRLNLVETDNAVKAVGSFALDGVFAVRGVRVMEDKNGCDFVAYPARQNERGKYEDLAFPLSKELYYHISDAIIAEYRRLKGE</sequence>
<dbReference type="GO" id="GO:0000917">
    <property type="term" value="P:division septum assembly"/>
    <property type="evidence" value="ECO:0007669"/>
    <property type="project" value="UniProtKB-KW"/>
</dbReference>
<evidence type="ECO:0000313" key="4">
    <source>
        <dbReference type="EMBL" id="SDB14781.1"/>
    </source>
</evidence>
<keyword evidence="3" id="KW-0131">Cell cycle</keyword>
<dbReference type="OrthoDB" id="9796286at2"/>
<dbReference type="PANTHER" id="PTHR38429">
    <property type="entry name" value="SEPTATION PROTEIN SPOVG-RELATED"/>
    <property type="match status" value="1"/>
</dbReference>
<dbReference type="InterPro" id="IPR007170">
    <property type="entry name" value="SpoVG"/>
</dbReference>
<dbReference type="Proteomes" id="UP000199228">
    <property type="component" value="Unassembled WGS sequence"/>
</dbReference>
<dbReference type="InterPro" id="IPR036751">
    <property type="entry name" value="SpoVG_sf"/>
</dbReference>
<proteinExistence type="predicted"/>
<dbReference type="Gene3D" id="3.30.1120.40">
    <property type="entry name" value="Stage V sporulation protein G"/>
    <property type="match status" value="1"/>
</dbReference>
<dbReference type="RefSeq" id="WP_090173024.1">
    <property type="nucleotide sequence ID" value="NZ_FMXR01000008.1"/>
</dbReference>
<accession>A0A1G6B279</accession>
<protein>
    <submittedName>
        <fullName evidence="4">Stage V sporulation protein G</fullName>
    </submittedName>
</protein>
<dbReference type="AlphaFoldDB" id="A0A1G6B279"/>
<evidence type="ECO:0000256" key="1">
    <source>
        <dbReference type="ARBA" id="ARBA00022618"/>
    </source>
</evidence>
<evidence type="ECO:0000256" key="2">
    <source>
        <dbReference type="ARBA" id="ARBA00023210"/>
    </source>
</evidence>
<dbReference type="Pfam" id="PF04026">
    <property type="entry name" value="SpoVG"/>
    <property type="match status" value="1"/>
</dbReference>
<dbReference type="SUPFAM" id="SSF160537">
    <property type="entry name" value="SpoVG-like"/>
    <property type="match status" value="1"/>
</dbReference>
<evidence type="ECO:0000313" key="5">
    <source>
        <dbReference type="Proteomes" id="UP000199228"/>
    </source>
</evidence>
<keyword evidence="1" id="KW-0132">Cell division</keyword>
<name>A0A1G6B279_EUBOX</name>
<dbReference type="EMBL" id="FMXR01000008">
    <property type="protein sequence ID" value="SDB14781.1"/>
    <property type="molecule type" value="Genomic_DNA"/>
</dbReference>
<keyword evidence="5" id="KW-1185">Reference proteome</keyword>
<evidence type="ECO:0000256" key="3">
    <source>
        <dbReference type="ARBA" id="ARBA00023306"/>
    </source>
</evidence>
<dbReference type="STRING" id="1732.SAMN02910417_01078"/>
<organism evidence="4 5">
    <name type="scientific">Eubacterium oxidoreducens</name>
    <dbReference type="NCBI Taxonomy" id="1732"/>
    <lineage>
        <taxon>Bacteria</taxon>
        <taxon>Bacillati</taxon>
        <taxon>Bacillota</taxon>
        <taxon>Clostridia</taxon>
        <taxon>Eubacteriales</taxon>
        <taxon>Eubacteriaceae</taxon>
        <taxon>Eubacterium</taxon>
    </lineage>
</organism>